<organism evidence="3 4">
    <name type="scientific">Romboutsia lituseburensis DSM 797</name>
    <dbReference type="NCBI Taxonomy" id="1121325"/>
    <lineage>
        <taxon>Bacteria</taxon>
        <taxon>Bacillati</taxon>
        <taxon>Bacillota</taxon>
        <taxon>Clostridia</taxon>
        <taxon>Peptostreptococcales</taxon>
        <taxon>Peptostreptococcaceae</taxon>
        <taxon>Romboutsia</taxon>
    </lineage>
</organism>
<dbReference type="Gene3D" id="2.10.270.10">
    <property type="entry name" value="Cholin Binding"/>
    <property type="match status" value="2"/>
</dbReference>
<evidence type="ECO:0000313" key="4">
    <source>
        <dbReference type="Proteomes" id="UP000199068"/>
    </source>
</evidence>
<dbReference type="Gene3D" id="2.60.120.380">
    <property type="match status" value="2"/>
</dbReference>
<dbReference type="EMBL" id="FNGW01000005">
    <property type="protein sequence ID" value="SDM11860.1"/>
    <property type="molecule type" value="Genomic_DNA"/>
</dbReference>
<dbReference type="RefSeq" id="WP_092726343.1">
    <property type="nucleotide sequence ID" value="NZ_FNGW01000005.1"/>
</dbReference>
<dbReference type="InterPro" id="IPR018337">
    <property type="entry name" value="Cell_wall/Cho-bd_repeat"/>
</dbReference>
<evidence type="ECO:0000256" key="1">
    <source>
        <dbReference type="ARBA" id="ARBA00022737"/>
    </source>
</evidence>
<feature type="repeat" description="Cell wall-binding" evidence="2">
    <location>
        <begin position="319"/>
        <end position="338"/>
    </location>
</feature>
<dbReference type="STRING" id="1121325.SAMN04515677_105267"/>
<feature type="repeat" description="Cell wall-binding" evidence="2">
    <location>
        <begin position="299"/>
        <end position="318"/>
    </location>
</feature>
<evidence type="ECO:0000256" key="2">
    <source>
        <dbReference type="PROSITE-ProRule" id="PRU00591"/>
    </source>
</evidence>
<dbReference type="AlphaFoldDB" id="A0A1G9QLX6"/>
<evidence type="ECO:0000313" key="3">
    <source>
        <dbReference type="EMBL" id="SDM11860.1"/>
    </source>
</evidence>
<feature type="repeat" description="Cell wall-binding" evidence="2">
    <location>
        <begin position="379"/>
        <end position="398"/>
    </location>
</feature>
<accession>A0A1G9QLX6</accession>
<dbReference type="SUPFAM" id="SSF69360">
    <property type="entry name" value="Cell wall binding repeat"/>
    <property type="match status" value="1"/>
</dbReference>
<dbReference type="Pfam" id="PF19127">
    <property type="entry name" value="Choline_bind_3"/>
    <property type="match status" value="1"/>
</dbReference>
<reference evidence="3 4" key="1">
    <citation type="submission" date="2016-10" db="EMBL/GenBank/DDBJ databases">
        <authorList>
            <person name="de Groot N.N."/>
        </authorList>
    </citation>
    <scope>NUCLEOTIDE SEQUENCE [LARGE SCALE GENOMIC DNA]</scope>
    <source>
        <strain evidence="3 4">DSM 797</strain>
    </source>
</reference>
<feature type="repeat" description="Cell wall-binding" evidence="2">
    <location>
        <begin position="359"/>
        <end position="378"/>
    </location>
</feature>
<gene>
    <name evidence="3" type="ORF">SAMN04515677_105267</name>
</gene>
<dbReference type="SUPFAM" id="SSF89260">
    <property type="entry name" value="Collagen-binding domain"/>
    <property type="match status" value="1"/>
</dbReference>
<dbReference type="PROSITE" id="PS51170">
    <property type="entry name" value="CW"/>
    <property type="match status" value="5"/>
</dbReference>
<feature type="repeat" description="Cell wall-binding" evidence="2">
    <location>
        <begin position="339"/>
        <end position="358"/>
    </location>
</feature>
<keyword evidence="4" id="KW-1185">Reference proteome</keyword>
<dbReference type="Pfam" id="PF01473">
    <property type="entry name" value="Choline_bind_1"/>
    <property type="match status" value="3"/>
</dbReference>
<dbReference type="Proteomes" id="UP000199068">
    <property type="component" value="Unassembled WGS sequence"/>
</dbReference>
<sequence length="419" mass="48333">MSKKFITFSGKYLVIVSLVTGIFLFNKDCSYAQDLDTLNKGVQNRSAESKAVSNLYIGKTAYSQLSKSNPQDTYKIVLNKSGKLSLDIYSSIKDYTYFVLTTDDNKQVFMDKQSNNNSDKEMKISESVYLDAGTYYLEVYGRTKPITASFPTYGDYHVKSNFQSIDSNEVLSPNLTPFNKQINGLLTWNSETDTYKIDISKKMKVRIEFNSYFNSSIKVRKSNNALVWSRLNTFGDESKPIDTNISLDLEEGTYYLDISGSHLSDSNANGRYNFTIKEDLNGWIQSNSKWSYYKNGIKQKGWLNLNNKWYYLNNNGEMLTGWIELSNKWYYLTISGEMMTGWVQSGNLWYYLNNNGQMATGWQKVNNYWYYLNNKGQMMTGWQKINNIWYYMYDSGRMATNTTIGGWRIDGSGAATQIR</sequence>
<protein>
    <submittedName>
        <fullName evidence="3">Putative cell wall binding repeat-containing protein</fullName>
    </submittedName>
</protein>
<name>A0A1G9QLX6_9FIRM</name>
<keyword evidence="1" id="KW-0677">Repeat</keyword>
<proteinExistence type="predicted"/>